<proteinExistence type="predicted"/>
<evidence type="ECO:0000313" key="1">
    <source>
        <dbReference type="EMBL" id="HIT76661.1"/>
    </source>
</evidence>
<comment type="caution">
    <text evidence="1">The sequence shown here is derived from an EMBL/GenBank/DDBJ whole genome shotgun (WGS) entry which is preliminary data.</text>
</comment>
<protein>
    <submittedName>
        <fullName evidence="1">Uncharacterized protein</fullName>
    </submittedName>
</protein>
<gene>
    <name evidence="1" type="ORF">IAA98_13850</name>
</gene>
<dbReference type="AlphaFoldDB" id="A0A9D1GZG2"/>
<dbReference type="EMBL" id="DVLP01000402">
    <property type="protein sequence ID" value="HIT76661.1"/>
    <property type="molecule type" value="Genomic_DNA"/>
</dbReference>
<organism evidence="1 2">
    <name type="scientific">Candidatus Avipropionibacterium avicola</name>
    <dbReference type="NCBI Taxonomy" id="2840701"/>
    <lineage>
        <taxon>Bacteria</taxon>
        <taxon>Bacillati</taxon>
        <taxon>Actinomycetota</taxon>
        <taxon>Actinomycetes</taxon>
        <taxon>Propionibacteriales</taxon>
        <taxon>Propionibacteriaceae</taxon>
        <taxon>Propionibacteriaceae incertae sedis</taxon>
        <taxon>Candidatus Avipropionibacterium</taxon>
    </lineage>
</organism>
<accession>A0A9D1GZG2</accession>
<reference evidence="1" key="1">
    <citation type="submission" date="2020-10" db="EMBL/GenBank/DDBJ databases">
        <authorList>
            <person name="Gilroy R."/>
        </authorList>
    </citation>
    <scope>NUCLEOTIDE SEQUENCE</scope>
    <source>
        <strain evidence="1">ChiGjej1B1-24693</strain>
    </source>
</reference>
<evidence type="ECO:0000313" key="2">
    <source>
        <dbReference type="Proteomes" id="UP000886842"/>
    </source>
</evidence>
<name>A0A9D1GZG2_9ACTN</name>
<sequence length="344" mass="37818">MLRQAIITGVRNPTHLVHISSYLRTLLDERCQRLVVRWSDPERSIARFGRLSLDPTVVSRWLPDDPRLELDLGSGAGRWRFPSDHWATHLAVGRAGLRPYAAMLAANPGRTPHVVVIDDGLASYGEPTAWLDDGSVRRPRNRPGALGRAVVELGHRAIAGDRWALYTRTATRWQVDEQVAAEFRRRLGEVPVVDPDRVVVLSQPRGQVGPPRSRAEELDRVNHQAHIRRLVTRVRAEGKQVVVRPHPMEDPRAYDGLDVIAGVGPAELDPAVVSAAEVIGEPSTTLVNLAALYGRRARLVAPPVTGGAPVVLSQTQAELVRTFVDDPDLTCTEPMLARPVALVA</sequence>
<dbReference type="Proteomes" id="UP000886842">
    <property type="component" value="Unassembled WGS sequence"/>
</dbReference>
<reference evidence="1" key="2">
    <citation type="journal article" date="2021" name="PeerJ">
        <title>Extensive microbial diversity within the chicken gut microbiome revealed by metagenomics and culture.</title>
        <authorList>
            <person name="Gilroy R."/>
            <person name="Ravi A."/>
            <person name="Getino M."/>
            <person name="Pursley I."/>
            <person name="Horton D.L."/>
            <person name="Alikhan N.F."/>
            <person name="Baker D."/>
            <person name="Gharbi K."/>
            <person name="Hall N."/>
            <person name="Watson M."/>
            <person name="Adriaenssens E.M."/>
            <person name="Foster-Nyarko E."/>
            <person name="Jarju S."/>
            <person name="Secka A."/>
            <person name="Antonio M."/>
            <person name="Oren A."/>
            <person name="Chaudhuri R.R."/>
            <person name="La Ragione R."/>
            <person name="Hildebrand F."/>
            <person name="Pallen M.J."/>
        </authorList>
    </citation>
    <scope>NUCLEOTIDE SEQUENCE</scope>
    <source>
        <strain evidence="1">ChiGjej1B1-24693</strain>
    </source>
</reference>